<feature type="non-terminal residue" evidence="2">
    <location>
        <position position="1"/>
    </location>
</feature>
<dbReference type="EMBL" id="JAHUTJ010017261">
    <property type="protein sequence ID" value="MED6270644.1"/>
    <property type="molecule type" value="Genomic_DNA"/>
</dbReference>
<dbReference type="Proteomes" id="UP001352852">
    <property type="component" value="Unassembled WGS sequence"/>
</dbReference>
<protein>
    <submittedName>
        <fullName evidence="2">Uncharacterized protein</fullName>
    </submittedName>
</protein>
<feature type="compositionally biased region" description="Polar residues" evidence="1">
    <location>
        <begin position="63"/>
        <end position="78"/>
    </location>
</feature>
<name>A0ABU7D8Z3_9TELE</name>
<sequence length="156" mass="16097">DAFGPSVEIPAVLDTITEAPLDEADPLVVETTEGIAYPLVHEFVVTESVSAAKDVVSASAAVQQETKGTWDMPSTQTEPMDAAPADPETAVAPAGEENAVADQTCLDVLSDEVTSGGCEVPCQLQFPVEAGQLDAVELSVEISQNGSIVPEVSIEG</sequence>
<gene>
    <name evidence="2" type="ORF">CHARACLAT_012506</name>
</gene>
<keyword evidence="3" id="KW-1185">Reference proteome</keyword>
<organism evidence="2 3">
    <name type="scientific">Characodon lateralis</name>
    <dbReference type="NCBI Taxonomy" id="208331"/>
    <lineage>
        <taxon>Eukaryota</taxon>
        <taxon>Metazoa</taxon>
        <taxon>Chordata</taxon>
        <taxon>Craniata</taxon>
        <taxon>Vertebrata</taxon>
        <taxon>Euteleostomi</taxon>
        <taxon>Actinopterygii</taxon>
        <taxon>Neopterygii</taxon>
        <taxon>Teleostei</taxon>
        <taxon>Neoteleostei</taxon>
        <taxon>Acanthomorphata</taxon>
        <taxon>Ovalentaria</taxon>
        <taxon>Atherinomorphae</taxon>
        <taxon>Cyprinodontiformes</taxon>
        <taxon>Goodeidae</taxon>
        <taxon>Characodon</taxon>
    </lineage>
</organism>
<evidence type="ECO:0000313" key="3">
    <source>
        <dbReference type="Proteomes" id="UP001352852"/>
    </source>
</evidence>
<comment type="caution">
    <text evidence="2">The sequence shown here is derived from an EMBL/GenBank/DDBJ whole genome shotgun (WGS) entry which is preliminary data.</text>
</comment>
<evidence type="ECO:0000256" key="1">
    <source>
        <dbReference type="SAM" id="MobiDB-lite"/>
    </source>
</evidence>
<accession>A0ABU7D8Z3</accession>
<feature type="region of interest" description="Disordered" evidence="1">
    <location>
        <begin position="63"/>
        <end position="89"/>
    </location>
</feature>
<reference evidence="2 3" key="1">
    <citation type="submission" date="2021-06" db="EMBL/GenBank/DDBJ databases">
        <authorList>
            <person name="Palmer J.M."/>
        </authorList>
    </citation>
    <scope>NUCLEOTIDE SEQUENCE [LARGE SCALE GENOMIC DNA]</scope>
    <source>
        <strain evidence="2 3">CL_MEX2019</strain>
        <tissue evidence="2">Muscle</tissue>
    </source>
</reference>
<proteinExistence type="predicted"/>
<evidence type="ECO:0000313" key="2">
    <source>
        <dbReference type="EMBL" id="MED6270644.1"/>
    </source>
</evidence>